<dbReference type="PRINTS" id="PR00344">
    <property type="entry name" value="BCTRLSENSOR"/>
</dbReference>
<feature type="domain" description="Histidine kinase" evidence="9">
    <location>
        <begin position="1"/>
        <end position="108"/>
    </location>
</feature>
<protein>
    <recommendedName>
        <fullName evidence="2">histidine kinase</fullName>
        <ecNumber evidence="2">2.7.13.3</ecNumber>
    </recommendedName>
</protein>
<keyword evidence="4" id="KW-0808">Transferase</keyword>
<keyword evidence="11" id="KW-1185">Reference proteome</keyword>
<evidence type="ECO:0000256" key="4">
    <source>
        <dbReference type="ARBA" id="ARBA00022679"/>
    </source>
</evidence>
<dbReference type="PANTHER" id="PTHR43065">
    <property type="entry name" value="SENSOR HISTIDINE KINASE"/>
    <property type="match status" value="1"/>
</dbReference>
<comment type="catalytic activity">
    <reaction evidence="1">
        <text>ATP + protein L-histidine = ADP + protein N-phospho-L-histidine.</text>
        <dbReference type="EC" id="2.7.13.3"/>
    </reaction>
</comment>
<dbReference type="InterPro" id="IPR005467">
    <property type="entry name" value="His_kinase_dom"/>
</dbReference>
<evidence type="ECO:0000259" key="9">
    <source>
        <dbReference type="PROSITE" id="PS50109"/>
    </source>
</evidence>
<gene>
    <name evidence="10" type="ORF">skT53_13700</name>
</gene>
<evidence type="ECO:0000256" key="1">
    <source>
        <dbReference type="ARBA" id="ARBA00000085"/>
    </source>
</evidence>
<dbReference type="EC" id="2.7.13.3" evidence="2"/>
<dbReference type="SUPFAM" id="SSF55874">
    <property type="entry name" value="ATPase domain of HSP90 chaperone/DNA topoisomerase II/histidine kinase"/>
    <property type="match status" value="1"/>
</dbReference>
<organism evidence="10 11">
    <name type="scientific">Effusibacillus dendaii</name>
    <dbReference type="NCBI Taxonomy" id="2743772"/>
    <lineage>
        <taxon>Bacteria</taxon>
        <taxon>Bacillati</taxon>
        <taxon>Bacillota</taxon>
        <taxon>Bacilli</taxon>
        <taxon>Bacillales</taxon>
        <taxon>Alicyclobacillaceae</taxon>
        <taxon>Effusibacillus</taxon>
    </lineage>
</organism>
<name>A0A7I8D8H8_9BACL</name>
<dbReference type="Pfam" id="PF02518">
    <property type="entry name" value="HATPase_c"/>
    <property type="match status" value="1"/>
</dbReference>
<dbReference type="InterPro" id="IPR003594">
    <property type="entry name" value="HATPase_dom"/>
</dbReference>
<evidence type="ECO:0000256" key="2">
    <source>
        <dbReference type="ARBA" id="ARBA00012438"/>
    </source>
</evidence>
<dbReference type="PANTHER" id="PTHR43065:SF10">
    <property type="entry name" value="PEROXIDE STRESS-ACTIVATED HISTIDINE KINASE MAK3"/>
    <property type="match status" value="1"/>
</dbReference>
<sequence>MADPHQIRQVFVNLLSNAFDSLLTGGHLIIQVREEAEYIQISFSNDGPVIPDEIRKRIFEPFFSTKAYGIGLGLPITYRIVENHNGQILMESKEGQGTTFTVVLPVIPT</sequence>
<dbReference type="SMART" id="SM00387">
    <property type="entry name" value="HATPase_c"/>
    <property type="match status" value="1"/>
</dbReference>
<evidence type="ECO:0000256" key="6">
    <source>
        <dbReference type="ARBA" id="ARBA00022777"/>
    </source>
</evidence>
<evidence type="ECO:0000256" key="3">
    <source>
        <dbReference type="ARBA" id="ARBA00022553"/>
    </source>
</evidence>
<keyword evidence="8" id="KW-0902">Two-component regulatory system</keyword>
<dbReference type="Gene3D" id="3.30.565.10">
    <property type="entry name" value="Histidine kinase-like ATPase, C-terminal domain"/>
    <property type="match status" value="1"/>
</dbReference>
<dbReference type="RefSeq" id="WP_200760396.1">
    <property type="nucleotide sequence ID" value="NZ_AP023366.1"/>
</dbReference>
<dbReference type="GO" id="GO:0005524">
    <property type="term" value="F:ATP binding"/>
    <property type="evidence" value="ECO:0007669"/>
    <property type="project" value="UniProtKB-KW"/>
</dbReference>
<dbReference type="AlphaFoldDB" id="A0A7I8D8H8"/>
<dbReference type="Proteomes" id="UP000593802">
    <property type="component" value="Chromosome"/>
</dbReference>
<keyword evidence="7" id="KW-0067">ATP-binding</keyword>
<evidence type="ECO:0000256" key="8">
    <source>
        <dbReference type="ARBA" id="ARBA00023012"/>
    </source>
</evidence>
<evidence type="ECO:0000256" key="5">
    <source>
        <dbReference type="ARBA" id="ARBA00022741"/>
    </source>
</evidence>
<proteinExistence type="predicted"/>
<dbReference type="InterPro" id="IPR036890">
    <property type="entry name" value="HATPase_C_sf"/>
</dbReference>
<dbReference type="PROSITE" id="PS50109">
    <property type="entry name" value="HIS_KIN"/>
    <property type="match status" value="1"/>
</dbReference>
<evidence type="ECO:0000256" key="7">
    <source>
        <dbReference type="ARBA" id="ARBA00022840"/>
    </source>
</evidence>
<dbReference type="InterPro" id="IPR004358">
    <property type="entry name" value="Sig_transdc_His_kin-like_C"/>
</dbReference>
<keyword evidence="6" id="KW-0418">Kinase</keyword>
<reference evidence="10 11" key="1">
    <citation type="submission" date="2020-08" db="EMBL/GenBank/DDBJ databases">
        <title>Complete Genome Sequence of Effusibacillus dendaii Strain skT53, Isolated from Farmland soil.</title>
        <authorList>
            <person name="Konishi T."/>
            <person name="Kawasaki H."/>
        </authorList>
    </citation>
    <scope>NUCLEOTIDE SEQUENCE [LARGE SCALE GENOMIC DNA]</scope>
    <source>
        <strain evidence="11">skT53</strain>
    </source>
</reference>
<accession>A0A7I8D8H8</accession>
<evidence type="ECO:0000313" key="11">
    <source>
        <dbReference type="Proteomes" id="UP000593802"/>
    </source>
</evidence>
<keyword evidence="3" id="KW-0597">Phosphoprotein</keyword>
<keyword evidence="5" id="KW-0547">Nucleotide-binding</keyword>
<dbReference type="KEGG" id="eff:skT53_13700"/>
<dbReference type="GO" id="GO:0000160">
    <property type="term" value="P:phosphorelay signal transduction system"/>
    <property type="evidence" value="ECO:0007669"/>
    <property type="project" value="UniProtKB-KW"/>
</dbReference>
<dbReference type="EMBL" id="AP023366">
    <property type="protein sequence ID" value="BCJ86385.1"/>
    <property type="molecule type" value="Genomic_DNA"/>
</dbReference>
<evidence type="ECO:0000313" key="10">
    <source>
        <dbReference type="EMBL" id="BCJ86385.1"/>
    </source>
</evidence>
<dbReference type="GO" id="GO:0004673">
    <property type="term" value="F:protein histidine kinase activity"/>
    <property type="evidence" value="ECO:0007669"/>
    <property type="project" value="UniProtKB-EC"/>
</dbReference>